<dbReference type="Gene3D" id="2.70.20.10">
    <property type="entry name" value="Topoisomerase I, domain 3"/>
    <property type="match status" value="1"/>
</dbReference>
<dbReference type="GO" id="GO:0006310">
    <property type="term" value="P:DNA recombination"/>
    <property type="evidence" value="ECO:0007669"/>
    <property type="project" value="TreeGrafter"/>
</dbReference>
<dbReference type="EMBL" id="UXUI01007137">
    <property type="protein sequence ID" value="VDD85629.1"/>
    <property type="molecule type" value="Genomic_DNA"/>
</dbReference>
<dbReference type="InterPro" id="IPR056452">
    <property type="entry name" value="Zn_ribbon_TOP3B"/>
</dbReference>
<evidence type="ECO:0000256" key="3">
    <source>
        <dbReference type="ARBA" id="ARBA00012891"/>
    </source>
</evidence>
<dbReference type="FunFam" id="1.10.290.10:FF:000001">
    <property type="entry name" value="DNA topoisomerase"/>
    <property type="match status" value="1"/>
</dbReference>
<dbReference type="Proteomes" id="UP000274131">
    <property type="component" value="Unassembled WGS sequence"/>
</dbReference>
<dbReference type="EC" id="5.6.2.1" evidence="3 7"/>
<dbReference type="InterPro" id="IPR013497">
    <property type="entry name" value="Topo_IA_cen"/>
</dbReference>
<evidence type="ECO:0000259" key="9">
    <source>
        <dbReference type="PROSITE" id="PS50880"/>
    </source>
</evidence>
<keyword evidence="5 7" id="KW-0238">DNA-binding</keyword>
<dbReference type="GO" id="GO:0006265">
    <property type="term" value="P:DNA topological change"/>
    <property type="evidence" value="ECO:0007669"/>
    <property type="project" value="InterPro"/>
</dbReference>
<evidence type="ECO:0000256" key="4">
    <source>
        <dbReference type="ARBA" id="ARBA00023029"/>
    </source>
</evidence>
<feature type="region of interest" description="Disordered" evidence="8">
    <location>
        <begin position="379"/>
        <end position="399"/>
    </location>
</feature>
<dbReference type="InterPro" id="IPR006171">
    <property type="entry name" value="TOPRIM_dom"/>
</dbReference>
<dbReference type="PROSITE" id="PS00396">
    <property type="entry name" value="TOPO_IA_1"/>
    <property type="match status" value="1"/>
</dbReference>
<dbReference type="Pfam" id="PF23546">
    <property type="entry name" value="Zn_ribbon_TOP3B"/>
    <property type="match status" value="1"/>
</dbReference>
<evidence type="ECO:0000256" key="2">
    <source>
        <dbReference type="ARBA" id="ARBA00009446"/>
    </source>
</evidence>
<dbReference type="GO" id="GO:0005634">
    <property type="term" value="C:nucleus"/>
    <property type="evidence" value="ECO:0007669"/>
    <property type="project" value="TreeGrafter"/>
</dbReference>
<dbReference type="CDD" id="cd00186">
    <property type="entry name" value="TOP1Ac"/>
    <property type="match status" value="1"/>
</dbReference>
<dbReference type="InterPro" id="IPR003601">
    <property type="entry name" value="Topo_IA_2"/>
</dbReference>
<dbReference type="InterPro" id="IPR013824">
    <property type="entry name" value="Topo_IA_cen_sub1"/>
</dbReference>
<dbReference type="InterPro" id="IPR003602">
    <property type="entry name" value="Topo_IA_DNA-bd_dom"/>
</dbReference>
<feature type="region of interest" description="Disordered" evidence="8">
    <location>
        <begin position="829"/>
        <end position="852"/>
    </location>
</feature>
<dbReference type="InterPro" id="IPR013825">
    <property type="entry name" value="Topo_IA_cen_sub2"/>
</dbReference>
<dbReference type="CDD" id="cd03362">
    <property type="entry name" value="TOPRIM_TopoIA_TopoIII"/>
    <property type="match status" value="1"/>
</dbReference>
<dbReference type="InterPro" id="IPR034144">
    <property type="entry name" value="TOPRIM_TopoIII"/>
</dbReference>
<evidence type="ECO:0000256" key="5">
    <source>
        <dbReference type="ARBA" id="ARBA00023125"/>
    </source>
</evidence>
<evidence type="ECO:0000313" key="11">
    <source>
        <dbReference type="EMBL" id="VDD85629.1"/>
    </source>
</evidence>
<feature type="domain" description="Toprim" evidence="9">
    <location>
        <begin position="3"/>
        <end position="142"/>
    </location>
</feature>
<proteinExistence type="inferred from homology"/>
<reference evidence="11 12" key="2">
    <citation type="submission" date="2018-10" db="EMBL/GenBank/DDBJ databases">
        <authorList>
            <consortium name="Pathogen Informatics"/>
        </authorList>
    </citation>
    <scope>NUCLEOTIDE SEQUENCE [LARGE SCALE GENOMIC DNA]</scope>
</reference>
<dbReference type="InterPro" id="IPR023406">
    <property type="entry name" value="Topo_IA_AS"/>
</dbReference>
<gene>
    <name evidence="11" type="ORF">EVEC_LOCUS772</name>
</gene>
<dbReference type="SMART" id="SM00437">
    <property type="entry name" value="TOP1Ac"/>
    <property type="match status" value="1"/>
</dbReference>
<evidence type="ECO:0000256" key="7">
    <source>
        <dbReference type="RuleBase" id="RU362092"/>
    </source>
</evidence>
<evidence type="ECO:0000313" key="13">
    <source>
        <dbReference type="WBParaSite" id="EVEC_0000106401-mRNA-1"/>
    </source>
</evidence>
<dbReference type="GO" id="GO:0003917">
    <property type="term" value="F:DNA topoisomerase type I (single strand cut, ATP-independent) activity"/>
    <property type="evidence" value="ECO:0007669"/>
    <property type="project" value="UniProtKB-EC"/>
</dbReference>
<keyword evidence="4 7" id="KW-0799">Topoisomerase</keyword>
<dbReference type="STRING" id="51028.A0A158Q954"/>
<evidence type="ECO:0000256" key="6">
    <source>
        <dbReference type="ARBA" id="ARBA00023235"/>
    </source>
</evidence>
<sequence>MVAVFMVAEKPILAESIARILSNGRFEKRKGWNGACSVCEFSDQFMGKQARFKMTSTCGHVMGLDFNAAFNNWEKTDPIKLFSAKTEKKEANPKLKMCDFLASEARNCEYLILWLDCDKEGENICFEVIDAVKRSMKQPASANIMDCVYRAHFSATTEKEIKGAMRNLGRPNLNESLSVDARQELDLRIGCAFTRFQTRYFQGKYGDLDSVCVSFGPCQTPTLGFCVTRHDEIVQFKPEPYWVIQTSFETADHVQLKPEHSRGRIFDKEVCQLLLDRIKRANSGKVVNISSKEGKKEPPPALNTVELLRVASSAFNLSPATTMSVAENLYTKGFISYPRTETTVYPPTFDLLELLRLQQNNPLWGDIAKQLLADGVRRSRKGEDKGDHPPITPMRPDNGLLSGDAKKLYDYITQHFLATLMNPCHFLTTNIQIAVGEEQFLLSGKVVISPGYTEVMTWHAVGDDLTLPELKFNDELSLLSTNMVERLTVAPDYLTESELISLMEKHGIGTDASIPVHINTISQRNYVTVGKSRRLIPTKLGIALVHGYRKVDQDLVSATMRAEVEAQLNLIAKGRADYFAVKTHVLENFKLKFVYFVENILAVDLLFEDSFTTLADSGKPFCRCGKCRRFMKLVASKPQRLHCPHCQDTYSLPSAKDGILKLHSEKKCPLDDFDLVYWQGPGGKLACSYALCPYCYNNPPFEDMRGGSGCNLCTHPTCPNSFKTQGVVQCPRNHSTYGILVLDPQSGPKWRLSCNGCSAVVTLFEGASKVKVEEKQCDKCGAQLLSAFYKSNSALPNGGSFYVGCIFCDDSIAGLINLNHLSTSGDHVQRQRVAGFHGPKRGRGRNRGRGRS</sequence>
<dbReference type="SUPFAM" id="SSF56712">
    <property type="entry name" value="Prokaryotic type I DNA topoisomerase"/>
    <property type="match status" value="1"/>
</dbReference>
<dbReference type="Gene3D" id="3.40.50.140">
    <property type="match status" value="1"/>
</dbReference>
<dbReference type="InterPro" id="IPR023405">
    <property type="entry name" value="Topo_IA_core_domain"/>
</dbReference>
<dbReference type="GO" id="GO:0003677">
    <property type="term" value="F:DNA binding"/>
    <property type="evidence" value="ECO:0007669"/>
    <property type="project" value="UniProtKB-KW"/>
</dbReference>
<dbReference type="GO" id="GO:0006281">
    <property type="term" value="P:DNA repair"/>
    <property type="evidence" value="ECO:0007669"/>
    <property type="project" value="TreeGrafter"/>
</dbReference>
<dbReference type="PANTHER" id="PTHR11390">
    <property type="entry name" value="PROKARYOTIC DNA TOPOISOMERASE"/>
    <property type="match status" value="1"/>
</dbReference>
<dbReference type="Gene3D" id="1.10.290.10">
    <property type="entry name" value="Topoisomerase I, domain 4"/>
    <property type="match status" value="1"/>
</dbReference>
<evidence type="ECO:0000313" key="12">
    <source>
        <dbReference type="Proteomes" id="UP000274131"/>
    </source>
</evidence>
<evidence type="ECO:0000256" key="8">
    <source>
        <dbReference type="SAM" id="MobiDB-lite"/>
    </source>
</evidence>
<dbReference type="PANTHER" id="PTHR11390:SF20">
    <property type="entry name" value="DNA TOPOISOMERASE 3-BETA-1"/>
    <property type="match status" value="1"/>
</dbReference>
<evidence type="ECO:0000259" key="10">
    <source>
        <dbReference type="PROSITE" id="PS52039"/>
    </source>
</evidence>
<reference evidence="13" key="1">
    <citation type="submission" date="2016-04" db="UniProtKB">
        <authorList>
            <consortium name="WormBaseParasite"/>
        </authorList>
    </citation>
    <scope>IDENTIFICATION</scope>
</reference>
<dbReference type="InterPro" id="IPR000380">
    <property type="entry name" value="Topo_IA"/>
</dbReference>
<name>A0A158Q954_ENTVE</name>
<comment type="function">
    <text evidence="7">Introduces a single-strand break via transesterification at a target site in duplex DNA. Releases the supercoiling and torsional tension of DNA introduced during the DNA replication and transcription by transiently cleaving and rejoining one strand of the DNA duplex. The scissile phosphodiester is attacked by the catalytic tyrosine of the enzyme, resulting in the formation of a DNA-(5'-phosphotyrosyl)-enzyme intermediate and the expulsion of a 3'-OH DNA strand.</text>
</comment>
<keyword evidence="12" id="KW-1185">Reference proteome</keyword>
<dbReference type="OrthoDB" id="430051at2759"/>
<comment type="similarity">
    <text evidence="2 7">Belongs to the type IA topoisomerase family.</text>
</comment>
<organism evidence="13">
    <name type="scientific">Enterobius vermicularis</name>
    <name type="common">Human pinworm</name>
    <dbReference type="NCBI Taxonomy" id="51028"/>
    <lineage>
        <taxon>Eukaryota</taxon>
        <taxon>Metazoa</taxon>
        <taxon>Ecdysozoa</taxon>
        <taxon>Nematoda</taxon>
        <taxon>Chromadorea</taxon>
        <taxon>Rhabditida</taxon>
        <taxon>Spirurina</taxon>
        <taxon>Oxyuridomorpha</taxon>
        <taxon>Oxyuroidea</taxon>
        <taxon>Oxyuridae</taxon>
        <taxon>Enterobius</taxon>
    </lineage>
</organism>
<dbReference type="PROSITE" id="PS52039">
    <property type="entry name" value="TOPO_IA_2"/>
    <property type="match status" value="1"/>
</dbReference>
<dbReference type="Gene3D" id="1.10.460.10">
    <property type="entry name" value="Topoisomerase I, domain 2"/>
    <property type="match status" value="1"/>
</dbReference>
<feature type="compositionally biased region" description="Basic residues" evidence="8">
    <location>
        <begin position="838"/>
        <end position="852"/>
    </location>
</feature>
<dbReference type="Pfam" id="PF01751">
    <property type="entry name" value="Toprim"/>
    <property type="match status" value="1"/>
</dbReference>
<keyword evidence="6 7" id="KW-0413">Isomerase</keyword>
<dbReference type="Pfam" id="PF01131">
    <property type="entry name" value="Topoisom_bac"/>
    <property type="match status" value="1"/>
</dbReference>
<dbReference type="AlphaFoldDB" id="A0A158Q954"/>
<feature type="domain" description="Topo IA-type catalytic" evidence="10">
    <location>
        <begin position="172"/>
        <end position="594"/>
    </location>
</feature>
<dbReference type="WBParaSite" id="EVEC_0000106401-mRNA-1">
    <property type="protein sequence ID" value="EVEC_0000106401-mRNA-1"/>
    <property type="gene ID" value="EVEC_0000106401"/>
</dbReference>
<comment type="catalytic activity">
    <reaction evidence="1 7">
        <text>ATP-independent breakage of single-stranded DNA, followed by passage and rejoining.</text>
        <dbReference type="EC" id="5.6.2.1"/>
    </reaction>
</comment>
<protein>
    <recommendedName>
        <fullName evidence="3 7">DNA topoisomerase</fullName>
        <ecNumber evidence="3 7">5.6.2.1</ecNumber>
    </recommendedName>
</protein>
<evidence type="ECO:0000256" key="1">
    <source>
        <dbReference type="ARBA" id="ARBA00000213"/>
    </source>
</evidence>
<dbReference type="PRINTS" id="PR00417">
    <property type="entry name" value="PRTPISMRASEI"/>
</dbReference>
<dbReference type="PROSITE" id="PS50880">
    <property type="entry name" value="TOPRIM"/>
    <property type="match status" value="1"/>
</dbReference>
<dbReference type="SMART" id="SM00493">
    <property type="entry name" value="TOPRIM"/>
    <property type="match status" value="1"/>
</dbReference>
<feature type="compositionally biased region" description="Basic and acidic residues" evidence="8">
    <location>
        <begin position="379"/>
        <end position="388"/>
    </location>
</feature>
<dbReference type="FunFam" id="3.40.50.140:FF:000002">
    <property type="entry name" value="DNA topoisomerase"/>
    <property type="match status" value="1"/>
</dbReference>
<accession>A0A158Q954</accession>
<dbReference type="InterPro" id="IPR013826">
    <property type="entry name" value="Topo_IA_cen_sub3"/>
</dbReference>
<dbReference type="SMART" id="SM00436">
    <property type="entry name" value="TOP1Bc"/>
    <property type="match status" value="1"/>
</dbReference>